<evidence type="ECO:0000313" key="4">
    <source>
        <dbReference type="EMBL" id="MBO8184855.1"/>
    </source>
</evidence>
<dbReference type="Gene3D" id="3.40.190.10">
    <property type="entry name" value="Periplasmic binding protein-like II"/>
    <property type="match status" value="2"/>
</dbReference>
<dbReference type="Pfam" id="PF00497">
    <property type="entry name" value="SBP_bac_3"/>
    <property type="match status" value="1"/>
</dbReference>
<feature type="signal peptide" evidence="2">
    <location>
        <begin position="1"/>
        <end position="35"/>
    </location>
</feature>
<dbReference type="SMART" id="SM00062">
    <property type="entry name" value="PBPb"/>
    <property type="match status" value="1"/>
</dbReference>
<evidence type="ECO:0000256" key="2">
    <source>
        <dbReference type="SAM" id="SignalP"/>
    </source>
</evidence>
<reference evidence="4 5" key="1">
    <citation type="submission" date="2021-02" db="EMBL/GenBank/DDBJ databases">
        <title>Streptomyces spirodelae sp. nov., isolated from duckweed.</title>
        <authorList>
            <person name="Saimee Y."/>
            <person name="Duangmal K."/>
        </authorList>
    </citation>
    <scope>NUCLEOTIDE SEQUENCE [LARGE SCALE GENOMIC DNA]</scope>
    <source>
        <strain evidence="4 5">DW4-2</strain>
    </source>
</reference>
<evidence type="ECO:0000256" key="1">
    <source>
        <dbReference type="ARBA" id="ARBA00022729"/>
    </source>
</evidence>
<evidence type="ECO:0000259" key="3">
    <source>
        <dbReference type="SMART" id="SM00062"/>
    </source>
</evidence>
<dbReference type="RefSeq" id="WP_209263809.1">
    <property type="nucleotide sequence ID" value="NZ_JAFFZN010000003.1"/>
</dbReference>
<dbReference type="EMBL" id="JAFFZN010000003">
    <property type="protein sequence ID" value="MBO8184855.1"/>
    <property type="molecule type" value="Genomic_DNA"/>
</dbReference>
<dbReference type="SUPFAM" id="SSF53850">
    <property type="entry name" value="Periplasmic binding protein-like II"/>
    <property type="match status" value="1"/>
</dbReference>
<protein>
    <submittedName>
        <fullName evidence="4">Ectoine/hydroxyectoine ABC transporter substrate-binding protein EhuB</fullName>
    </submittedName>
</protein>
<feature type="chain" id="PRO_5047329717" evidence="2">
    <location>
        <begin position="36"/>
        <end position="308"/>
    </location>
</feature>
<name>A0ABS3WP28_9ACTN</name>
<proteinExistence type="predicted"/>
<gene>
    <name evidence="4" type="primary">ehuB</name>
    <name evidence="4" type="ORF">JW592_05110</name>
</gene>
<dbReference type="CDD" id="cd01002">
    <property type="entry name" value="PBP2_Ehub_like"/>
    <property type="match status" value="1"/>
</dbReference>
<dbReference type="InterPro" id="IPR014337">
    <property type="entry name" value="Ectoine_EhuB"/>
</dbReference>
<dbReference type="NCBIfam" id="TIGR02995">
    <property type="entry name" value="ectoine_ehuB"/>
    <property type="match status" value="1"/>
</dbReference>
<dbReference type="PANTHER" id="PTHR35936">
    <property type="entry name" value="MEMBRANE-BOUND LYTIC MUREIN TRANSGLYCOSYLASE F"/>
    <property type="match status" value="1"/>
</dbReference>
<comment type="caution">
    <text evidence="4">The sequence shown here is derived from an EMBL/GenBank/DDBJ whole genome shotgun (WGS) entry which is preliminary data.</text>
</comment>
<dbReference type="InterPro" id="IPR006311">
    <property type="entry name" value="TAT_signal"/>
</dbReference>
<feature type="domain" description="Solute-binding protein family 3/N-terminal" evidence="3">
    <location>
        <begin position="63"/>
        <end position="295"/>
    </location>
</feature>
<accession>A0ABS3WP28</accession>
<sequence>MAPPLRNNTAGAGRRLSRRSLLAGAASLSAVSALGATTACSRVSSADTENGGDLLERLRAQGTVKLGLAGEQPYSYIDKDGELTGSSPAIARTIFKRLGVEHVQPFPTEFNSLIPGLNSQQFDVVAAGMYITPDRCKQVLFADPEYEMRDAFIVRKGNPKDLHNYEDIKKSGAKMATGTGYAEIAYAAEVGIKESEILLLPDQLAGLLAVEQGRADVFAGTAVTVRNVVRQTKSRKAEFTDAFTPKLDGKPDLGTGAFAFRKTETELRDAFNRELRKMKKSGELLRLMKPFGFLEDEMTEKTAKERCA</sequence>
<dbReference type="InterPro" id="IPR001638">
    <property type="entry name" value="Solute-binding_3/MltF_N"/>
</dbReference>
<dbReference type="Proteomes" id="UP001518976">
    <property type="component" value="Unassembled WGS sequence"/>
</dbReference>
<keyword evidence="1 2" id="KW-0732">Signal</keyword>
<dbReference type="PANTHER" id="PTHR35936:SF17">
    <property type="entry name" value="ARGININE-BINDING EXTRACELLULAR PROTEIN ARTP"/>
    <property type="match status" value="1"/>
</dbReference>
<dbReference type="PROSITE" id="PS51318">
    <property type="entry name" value="TAT"/>
    <property type="match status" value="1"/>
</dbReference>
<keyword evidence="5" id="KW-1185">Reference proteome</keyword>
<organism evidence="4 5">
    <name type="scientific">Streptomyces spirodelae</name>
    <dbReference type="NCBI Taxonomy" id="2812904"/>
    <lineage>
        <taxon>Bacteria</taxon>
        <taxon>Bacillati</taxon>
        <taxon>Actinomycetota</taxon>
        <taxon>Actinomycetes</taxon>
        <taxon>Kitasatosporales</taxon>
        <taxon>Streptomycetaceae</taxon>
        <taxon>Streptomyces</taxon>
    </lineage>
</organism>
<evidence type="ECO:0000313" key="5">
    <source>
        <dbReference type="Proteomes" id="UP001518976"/>
    </source>
</evidence>